<comment type="caution">
    <text evidence="13">The sequence shown here is derived from an EMBL/GenBank/DDBJ whole genome shotgun (WGS) entry which is preliminary data.</text>
</comment>
<keyword evidence="12" id="KW-0479">Metal-binding</keyword>
<comment type="cofactor">
    <cofactor evidence="12">
        <name>Mg(2+)</name>
        <dbReference type="ChEBI" id="CHEBI:18420"/>
    </cofactor>
    <text evidence="12">Contains a di-nuclear catalytic Mg(2+) center.</text>
</comment>
<feature type="binding site" evidence="12">
    <location>
        <position position="74"/>
    </location>
    <ligand>
        <name>a CDP-1,2-diacyl-sn-glycerol</name>
        <dbReference type="ChEBI" id="CHEBI:58332"/>
    </ligand>
</feature>
<dbReference type="NCBIfam" id="NF045883">
    <property type="entry name" value="PIPSynth"/>
    <property type="match status" value="1"/>
</dbReference>
<accession>A0ABP7CPA0</accession>
<dbReference type="EMBL" id="BAABCJ010000001">
    <property type="protein sequence ID" value="GAA3693929.1"/>
    <property type="molecule type" value="Genomic_DNA"/>
</dbReference>
<keyword evidence="14" id="KW-1185">Reference proteome</keyword>
<dbReference type="HAMAP" id="MF_02241">
    <property type="entry name" value="PIP_synthase"/>
    <property type="match status" value="1"/>
</dbReference>
<feature type="binding site" evidence="12">
    <location>
        <position position="66"/>
    </location>
    <ligand>
        <name>Mg(2+)</name>
        <dbReference type="ChEBI" id="CHEBI:18420"/>
        <label>2</label>
    </ligand>
</feature>
<dbReference type="RefSeq" id="WP_344878982.1">
    <property type="nucleotide sequence ID" value="NZ_BAABCJ010000001.1"/>
</dbReference>
<feature type="transmembrane region" description="Helical" evidence="12">
    <location>
        <begin position="53"/>
        <end position="75"/>
    </location>
</feature>
<evidence type="ECO:0000256" key="10">
    <source>
        <dbReference type="ARBA" id="ARBA00033137"/>
    </source>
</evidence>
<feature type="binding site" evidence="12">
    <location>
        <position position="69"/>
    </location>
    <ligand>
        <name>Mg(2+)</name>
        <dbReference type="ChEBI" id="CHEBI:18420"/>
        <label>1</label>
    </ligand>
</feature>
<evidence type="ECO:0000256" key="2">
    <source>
        <dbReference type="ARBA" id="ARBA00004805"/>
    </source>
</evidence>
<evidence type="ECO:0000256" key="7">
    <source>
        <dbReference type="ARBA" id="ARBA00023136"/>
    </source>
</evidence>
<sequence length="212" mass="22383">MLNQYARGLFTRLFTPLARWLLARGVTPDQVTVAGTAGVLVGALVLFPLGHLFWGTLVIAVFAFADVVDGTMARLPEASRRRQRTEADTRWGSFLDSSLDRVADGGVFAGLAVWFFTAGAAPAIGTGALLCMFLGSIVSYVRAKAESLGYDAQTGIAERAERLVATLVAAGLVGLGLPPVVLLVVLLLLAAASAVTIVQRMARVRAQVTAQR</sequence>
<dbReference type="Proteomes" id="UP001501536">
    <property type="component" value="Unassembled WGS sequence"/>
</dbReference>
<protein>
    <recommendedName>
        <fullName evidence="9 12">Phosphatidylinositol phosphate synthase</fullName>
        <shortName evidence="12">PIP synthase</shortName>
        <ecNumber evidence="12">2.7.8.-</ecNumber>
    </recommendedName>
    <alternativeName>
        <fullName evidence="10 12">CDP-diacylglycerol--D-myo-inositol-3-phosphate 3-phosphatidyltransferase</fullName>
    </alternativeName>
</protein>
<keyword evidence="12" id="KW-1208">Phospholipid metabolism</keyword>
<evidence type="ECO:0000313" key="13">
    <source>
        <dbReference type="EMBL" id="GAA3693929.1"/>
    </source>
</evidence>
<keyword evidence="12" id="KW-0594">Phospholipid biosynthesis</keyword>
<reference evidence="14" key="1">
    <citation type="journal article" date="2019" name="Int. J. Syst. Evol. Microbiol.">
        <title>The Global Catalogue of Microorganisms (GCM) 10K type strain sequencing project: providing services to taxonomists for standard genome sequencing and annotation.</title>
        <authorList>
            <consortium name="The Broad Institute Genomics Platform"/>
            <consortium name="The Broad Institute Genome Sequencing Center for Infectious Disease"/>
            <person name="Wu L."/>
            <person name="Ma J."/>
        </authorList>
    </citation>
    <scope>NUCLEOTIDE SEQUENCE [LARGE SCALE GENOMIC DNA]</scope>
    <source>
        <strain evidence="14">JCM 16961</strain>
    </source>
</reference>
<name>A0ABP7CPA0_9MICC</name>
<organism evidence="13 14">
    <name type="scientific">Zhihengliuella alba</name>
    <dbReference type="NCBI Taxonomy" id="547018"/>
    <lineage>
        <taxon>Bacteria</taxon>
        <taxon>Bacillati</taxon>
        <taxon>Actinomycetota</taxon>
        <taxon>Actinomycetes</taxon>
        <taxon>Micrococcales</taxon>
        <taxon>Micrococcaceae</taxon>
        <taxon>Zhihengliuella</taxon>
    </lineage>
</organism>
<feature type="active site" description="Proton acceptor" evidence="12">
    <location>
        <position position="100"/>
    </location>
</feature>
<comment type="similarity">
    <text evidence="3 12">Belongs to the CDP-alcohol phosphatidyltransferase class-I family.</text>
</comment>
<keyword evidence="12" id="KW-1003">Cell membrane</keyword>
<keyword evidence="7 12" id="KW-0472">Membrane</keyword>
<dbReference type="Gene3D" id="1.20.120.1760">
    <property type="match status" value="1"/>
</dbReference>
<dbReference type="Pfam" id="PF01066">
    <property type="entry name" value="CDP-OH_P_transf"/>
    <property type="match status" value="1"/>
</dbReference>
<gene>
    <name evidence="13" type="ORF">GCM10022377_03190</name>
</gene>
<dbReference type="InterPro" id="IPR044268">
    <property type="entry name" value="PIP_synthase_PgsA1"/>
</dbReference>
<keyword evidence="12" id="KW-0460">Magnesium</keyword>
<evidence type="ECO:0000256" key="6">
    <source>
        <dbReference type="ARBA" id="ARBA00022989"/>
    </source>
</evidence>
<evidence type="ECO:0000313" key="14">
    <source>
        <dbReference type="Proteomes" id="UP001501536"/>
    </source>
</evidence>
<feature type="binding site" evidence="12">
    <location>
        <position position="96"/>
    </location>
    <ligand>
        <name>Mg(2+)</name>
        <dbReference type="ChEBI" id="CHEBI:18420"/>
        <label>2</label>
    </ligand>
</feature>
<feature type="binding site" evidence="12">
    <location>
        <position position="96"/>
    </location>
    <ligand>
        <name>Mg(2+)</name>
        <dbReference type="ChEBI" id="CHEBI:18420"/>
        <label>1</label>
    </ligand>
</feature>
<feature type="transmembrane region" description="Helical" evidence="12">
    <location>
        <begin position="180"/>
        <end position="198"/>
    </location>
</feature>
<evidence type="ECO:0000256" key="1">
    <source>
        <dbReference type="ARBA" id="ARBA00004127"/>
    </source>
</evidence>
<dbReference type="InterPro" id="IPR043130">
    <property type="entry name" value="CDP-OH_PTrfase_TM_dom"/>
</dbReference>
<keyword evidence="6 12" id="KW-1133">Transmembrane helix</keyword>
<evidence type="ECO:0000256" key="11">
    <source>
        <dbReference type="ARBA" id="ARBA00048865"/>
    </source>
</evidence>
<comment type="pathway">
    <text evidence="2 12">Phospholipid metabolism; phosphatidylinositol phosphate biosynthesis.</text>
</comment>
<feature type="binding site" evidence="12">
    <location>
        <position position="70"/>
    </location>
    <ligand>
        <name>a CDP-1,2-diacyl-sn-glycerol</name>
        <dbReference type="ChEBI" id="CHEBI:58332"/>
    </ligand>
</feature>
<comment type="subcellular location">
    <subcellularLocation>
        <location evidence="12">Cell membrane</location>
        <topology evidence="12">Multi-pass membrane protein</topology>
    </subcellularLocation>
    <subcellularLocation>
        <location evidence="1">Endomembrane system</location>
        <topology evidence="1">Multi-pass membrane protein</topology>
    </subcellularLocation>
</comment>
<feature type="binding site" evidence="12">
    <location>
        <position position="89"/>
    </location>
    <ligand>
        <name>a CDP-1,2-diacyl-sn-glycerol</name>
        <dbReference type="ChEBI" id="CHEBI:58332"/>
    </ligand>
</feature>
<evidence type="ECO:0000256" key="8">
    <source>
        <dbReference type="ARBA" id="ARBA00023935"/>
    </source>
</evidence>
<feature type="binding site" evidence="12">
    <location>
        <begin position="29"/>
        <end position="32"/>
    </location>
    <ligand>
        <name>a CDP-1,2-diacyl-sn-glycerol</name>
        <dbReference type="ChEBI" id="CHEBI:58332"/>
    </ligand>
</feature>
<comment type="function">
    <text evidence="12">Catalyzes the conjugation of the 1'-hydroxyl group of D-myo-inositol-3-phosphate (also named L-myo-inositol-1-phosphate) with a lipid tail of cytidine diphosphate diacylglycerol (CDP-DAG), forming phosphatidylinositol phosphate (PIP) and CMP. PIP is a precursor of phosphatidylinositol (PI) which is an essential lipid required for cell wall formation.</text>
</comment>
<evidence type="ECO:0000256" key="9">
    <source>
        <dbReference type="ARBA" id="ARBA00024082"/>
    </source>
</evidence>
<dbReference type="InterPro" id="IPR000462">
    <property type="entry name" value="CDP-OH_P_trans"/>
</dbReference>
<keyword evidence="12" id="KW-0443">Lipid metabolism</keyword>
<evidence type="ECO:0000256" key="3">
    <source>
        <dbReference type="ARBA" id="ARBA00010441"/>
    </source>
</evidence>
<evidence type="ECO:0000256" key="12">
    <source>
        <dbReference type="HAMAP-Rule" id="MF_02241"/>
    </source>
</evidence>
<proteinExistence type="inferred from homology"/>
<comment type="subunit">
    <text evidence="4 12">Homodimer.</text>
</comment>
<comment type="catalytic activity">
    <reaction evidence="8 12">
        <text>1,2-di-(9Z-octadecenoyl)-sn-glycero-3-cytidine-5'-diphosphate + 1D-myo-inositol 3-phosphate = 1,2-di-(9Z-octadecenoyl)-sn-glycero-3-phospho-(1D-myo-inositol-3-phosphate) + CMP + H(+)</text>
        <dbReference type="Rhea" id="RHEA:61216"/>
        <dbReference type="ChEBI" id="CHEBI:15378"/>
        <dbReference type="ChEBI" id="CHEBI:58401"/>
        <dbReference type="ChEBI" id="CHEBI:60377"/>
        <dbReference type="ChEBI" id="CHEBI:85356"/>
        <dbReference type="ChEBI" id="CHEBI:144472"/>
    </reaction>
</comment>
<comment type="caution">
    <text evidence="12">Lacks conserved residue(s) required for the propagation of feature annotation.</text>
</comment>
<feature type="binding site" evidence="12">
    <location>
        <position position="100"/>
    </location>
    <ligand>
        <name>Mg(2+)</name>
        <dbReference type="ChEBI" id="CHEBI:18420"/>
        <label>2</label>
    </ligand>
</feature>
<evidence type="ECO:0000256" key="5">
    <source>
        <dbReference type="ARBA" id="ARBA00022692"/>
    </source>
</evidence>
<keyword evidence="5 12" id="KW-0812">Transmembrane</keyword>
<evidence type="ECO:0000256" key="4">
    <source>
        <dbReference type="ARBA" id="ARBA00011738"/>
    </source>
</evidence>
<feature type="binding site" evidence="12">
    <location>
        <position position="66"/>
    </location>
    <ligand>
        <name>Mg(2+)</name>
        <dbReference type="ChEBI" id="CHEBI:18420"/>
        <label>1</label>
    </ligand>
</feature>
<keyword evidence="12" id="KW-0808">Transferase</keyword>
<comment type="catalytic activity">
    <reaction evidence="11 12">
        <text>a CDP-1,2-diacyl-sn-glycerol + 1D-myo-inositol 3-phosphate = a 1,2-diacyl-sn-glycero-3-phospho-(1D-myo-inositol-3-phosphate) + CMP + H(+)</text>
        <dbReference type="Rhea" id="RHEA:60504"/>
        <dbReference type="ChEBI" id="CHEBI:15378"/>
        <dbReference type="ChEBI" id="CHEBI:58088"/>
        <dbReference type="ChEBI" id="CHEBI:58332"/>
        <dbReference type="ChEBI" id="CHEBI:58401"/>
        <dbReference type="ChEBI" id="CHEBI:60377"/>
    </reaction>
</comment>
<feature type="transmembrane region" description="Helical" evidence="12">
    <location>
        <begin position="111"/>
        <end position="141"/>
    </location>
</feature>
<dbReference type="EC" id="2.7.8.-" evidence="12"/>
<keyword evidence="12" id="KW-0444">Lipid biosynthesis</keyword>